<keyword evidence="5 9" id="KW-0949">S-adenosyl-L-methionine</keyword>
<evidence type="ECO:0000313" key="11">
    <source>
        <dbReference type="EMBL" id="KAH9592241.1"/>
    </source>
</evidence>
<feature type="binding site" evidence="9">
    <location>
        <begin position="523"/>
        <end position="524"/>
    </location>
    <ligand>
        <name>S-adenosyl-L-methionine</name>
        <dbReference type="ChEBI" id="CHEBI:59789"/>
    </ligand>
</feature>
<organism evidence="11 12">
    <name type="scientific">Schistosoma haematobium</name>
    <name type="common">Blood fluke</name>
    <dbReference type="NCBI Taxonomy" id="6185"/>
    <lineage>
        <taxon>Eukaryota</taxon>
        <taxon>Metazoa</taxon>
        <taxon>Spiralia</taxon>
        <taxon>Lophotrochozoa</taxon>
        <taxon>Platyhelminthes</taxon>
        <taxon>Trematoda</taxon>
        <taxon>Digenea</taxon>
        <taxon>Strigeidida</taxon>
        <taxon>Schistosomatoidea</taxon>
        <taxon>Schistosomatidae</taxon>
        <taxon>Schistosoma</taxon>
    </lineage>
</organism>
<dbReference type="InterPro" id="IPR010989">
    <property type="entry name" value="SNARE"/>
</dbReference>
<dbReference type="CDD" id="cd15844">
    <property type="entry name" value="SNARE_syntaxin5"/>
    <property type="match status" value="1"/>
</dbReference>
<feature type="binding site" evidence="9">
    <location>
        <position position="576"/>
    </location>
    <ligand>
        <name>S-adenosyl-L-methionine</name>
        <dbReference type="ChEBI" id="CHEBI:59789"/>
    </ligand>
</feature>
<dbReference type="PANTHER" id="PTHR23417:SF16">
    <property type="entry name" value="TRNA (GUANINE-N(7)-)-METHYLTRANSFERASE"/>
    <property type="match status" value="1"/>
</dbReference>
<dbReference type="KEGG" id="shx:MS3_00004241"/>
<dbReference type="PANTHER" id="PTHR23417">
    <property type="entry name" value="3-DEOXY-D-MANNO-OCTULOSONIC-ACID TRANSFERASE/TRNA GUANINE-N 7 - -METHYLTRANSFERASE"/>
    <property type="match status" value="1"/>
</dbReference>
<comment type="subcellular location">
    <subcellularLocation>
        <location evidence="9">Nucleus</location>
    </subcellularLocation>
</comment>
<dbReference type="CDD" id="cd02440">
    <property type="entry name" value="AdoMet_MTases"/>
    <property type="match status" value="1"/>
</dbReference>
<feature type="binding site" evidence="9">
    <location>
        <begin position="556"/>
        <end position="557"/>
    </location>
    <ligand>
        <name>S-adenosyl-L-methionine</name>
        <dbReference type="ChEBI" id="CHEBI:59789"/>
    </ligand>
</feature>
<comment type="function">
    <text evidence="9">Catalyzes the formation of N(7)-methylguanine at position 46 (m7G46) in tRNA.</text>
</comment>
<dbReference type="PROSITE" id="PS51625">
    <property type="entry name" value="SAM_MT_TRMB"/>
    <property type="match status" value="1"/>
</dbReference>
<keyword evidence="8 9" id="KW-0539">Nucleus</keyword>
<reference evidence="11" key="2">
    <citation type="journal article" date="2019" name="Gigascience">
        <title>High-quality Schistosoma haematobium genome achieved by single-molecule and long-range sequencing.</title>
        <authorList>
            <person name="Stroehlein A.J."/>
            <person name="Korhonen P.K."/>
            <person name="Chong T.M."/>
            <person name="Lim Y.L."/>
            <person name="Chan K.G."/>
            <person name="Webster B."/>
            <person name="Rollinson D."/>
            <person name="Brindley P.J."/>
            <person name="Gasser R.B."/>
            <person name="Young N.D."/>
        </authorList>
    </citation>
    <scope>NUCLEOTIDE SEQUENCE</scope>
</reference>
<evidence type="ECO:0000256" key="1">
    <source>
        <dbReference type="ARBA" id="ARBA00000142"/>
    </source>
</evidence>
<dbReference type="PROSITE" id="PS50192">
    <property type="entry name" value="T_SNARE"/>
    <property type="match status" value="1"/>
</dbReference>
<dbReference type="InterPro" id="IPR029063">
    <property type="entry name" value="SAM-dependent_MTases_sf"/>
</dbReference>
<keyword evidence="4 9" id="KW-0808">Transferase</keyword>
<dbReference type="GeneID" id="24595306"/>
<dbReference type="GO" id="GO:0043527">
    <property type="term" value="C:tRNA methyltransferase complex"/>
    <property type="evidence" value="ECO:0007669"/>
    <property type="project" value="TreeGrafter"/>
</dbReference>
<protein>
    <recommendedName>
        <fullName evidence="9">tRNA (guanine-N(7)-)-methyltransferase</fullName>
        <ecNumber evidence="9">2.1.1.33</ecNumber>
    </recommendedName>
    <alternativeName>
        <fullName evidence="9">tRNA (guanine(46)-N(7))-methyltransferase</fullName>
    </alternativeName>
    <alternativeName>
        <fullName evidence="9">tRNA(m7G46)-methyltransferase</fullName>
    </alternativeName>
</protein>
<evidence type="ECO:0000256" key="9">
    <source>
        <dbReference type="HAMAP-Rule" id="MF_03055"/>
    </source>
</evidence>
<dbReference type="Pfam" id="PF02390">
    <property type="entry name" value="Methyltransf_4"/>
    <property type="match status" value="1"/>
</dbReference>
<comment type="catalytic activity">
    <reaction evidence="1 9">
        <text>guanosine(46) in tRNA + S-adenosyl-L-methionine = N(7)-methylguanosine(46) in tRNA + S-adenosyl-L-homocysteine</text>
        <dbReference type="Rhea" id="RHEA:42708"/>
        <dbReference type="Rhea" id="RHEA-COMP:10188"/>
        <dbReference type="Rhea" id="RHEA-COMP:10189"/>
        <dbReference type="ChEBI" id="CHEBI:57856"/>
        <dbReference type="ChEBI" id="CHEBI:59789"/>
        <dbReference type="ChEBI" id="CHEBI:74269"/>
        <dbReference type="ChEBI" id="CHEBI:74480"/>
        <dbReference type="EC" id="2.1.1.33"/>
    </reaction>
</comment>
<feature type="compositionally biased region" description="Polar residues" evidence="10">
    <location>
        <begin position="226"/>
        <end position="266"/>
    </location>
</feature>
<dbReference type="EMBL" id="AMPZ03000002">
    <property type="protein sequence ID" value="KAH9592241.1"/>
    <property type="molecule type" value="Genomic_DNA"/>
</dbReference>
<keyword evidence="12" id="KW-1185">Reference proteome</keyword>
<evidence type="ECO:0000256" key="3">
    <source>
        <dbReference type="ARBA" id="ARBA00022603"/>
    </source>
</evidence>
<feature type="binding site" evidence="9">
    <location>
        <begin position="695"/>
        <end position="697"/>
    </location>
    <ligand>
        <name>S-adenosyl-L-methionine</name>
        <dbReference type="ChEBI" id="CHEBI:59789"/>
    </ligand>
</feature>
<evidence type="ECO:0000313" key="12">
    <source>
        <dbReference type="Proteomes" id="UP000471633"/>
    </source>
</evidence>
<keyword evidence="3 9" id="KW-0489">Methyltransferase</keyword>
<dbReference type="GO" id="GO:0000049">
    <property type="term" value="F:tRNA binding"/>
    <property type="evidence" value="ECO:0007669"/>
    <property type="project" value="UniProtKB-UniRule"/>
</dbReference>
<keyword evidence="6 9" id="KW-0819">tRNA processing</keyword>
<proteinExistence type="inferred from homology"/>
<feature type="compositionally biased region" description="Low complexity" evidence="10">
    <location>
        <begin position="267"/>
        <end position="283"/>
    </location>
</feature>
<dbReference type="HAMAP" id="MF_03055">
    <property type="entry name" value="tRNA_methyltr_TrmB_euk"/>
    <property type="match status" value="1"/>
</dbReference>
<feature type="binding site" evidence="9">
    <location>
        <position position="500"/>
    </location>
    <ligand>
        <name>S-adenosyl-L-methionine</name>
        <dbReference type="ChEBI" id="CHEBI:59789"/>
    </ligand>
</feature>
<dbReference type="GO" id="GO:0016192">
    <property type="term" value="P:vesicle-mediated transport"/>
    <property type="evidence" value="ECO:0007669"/>
    <property type="project" value="InterPro"/>
</dbReference>
<dbReference type="InterPro" id="IPR003358">
    <property type="entry name" value="tRNA_(Gua-N-7)_MeTrfase_Trmb"/>
</dbReference>
<evidence type="ECO:0000256" key="8">
    <source>
        <dbReference type="ARBA" id="ARBA00023242"/>
    </source>
</evidence>
<dbReference type="GO" id="GO:0008176">
    <property type="term" value="F:tRNA (guanine(46)-N7)-methyltransferase activity"/>
    <property type="evidence" value="ECO:0007669"/>
    <property type="project" value="UniProtKB-UniRule"/>
</dbReference>
<evidence type="ECO:0000256" key="6">
    <source>
        <dbReference type="ARBA" id="ARBA00022694"/>
    </source>
</evidence>
<dbReference type="SMART" id="SM00397">
    <property type="entry name" value="t_SNARE"/>
    <property type="match status" value="1"/>
</dbReference>
<accession>A0A6A5DBN3</accession>
<evidence type="ECO:0000256" key="4">
    <source>
        <dbReference type="ARBA" id="ARBA00022679"/>
    </source>
</evidence>
<evidence type="ECO:0000256" key="10">
    <source>
        <dbReference type="SAM" id="MobiDB-lite"/>
    </source>
</evidence>
<reference evidence="11" key="1">
    <citation type="journal article" date="2012" name="Nat. Genet.">
        <title>Whole-genome sequence of Schistosoma haematobium.</title>
        <authorList>
            <person name="Young N.D."/>
            <person name="Jex A.R."/>
            <person name="Li B."/>
            <person name="Liu S."/>
            <person name="Yang L."/>
            <person name="Xiong Z."/>
            <person name="Li Y."/>
            <person name="Cantacessi C."/>
            <person name="Hall R.S."/>
            <person name="Xu X."/>
            <person name="Chen F."/>
            <person name="Wu X."/>
            <person name="Zerlotini A."/>
            <person name="Oliveira G."/>
            <person name="Hofmann A."/>
            <person name="Zhang G."/>
            <person name="Fang X."/>
            <person name="Kang Y."/>
            <person name="Campbell B.E."/>
            <person name="Loukas A."/>
            <person name="Ranganathan S."/>
            <person name="Rollinson D."/>
            <person name="Rinaldi G."/>
            <person name="Brindley P.J."/>
            <person name="Yang H."/>
            <person name="Wang J."/>
            <person name="Wang J."/>
            <person name="Gasser R.B."/>
        </authorList>
    </citation>
    <scope>NUCLEOTIDE SEQUENCE</scope>
</reference>
<dbReference type="RefSeq" id="XP_035587426.1">
    <property type="nucleotide sequence ID" value="XM_035732410.2"/>
</dbReference>
<dbReference type="EC" id="2.1.1.33" evidence="9"/>
<dbReference type="InterPro" id="IPR000727">
    <property type="entry name" value="T_SNARE_dom"/>
</dbReference>
<evidence type="ECO:0000256" key="7">
    <source>
        <dbReference type="ARBA" id="ARBA00022884"/>
    </source>
</evidence>
<keyword evidence="2 9" id="KW-0820">tRNA-binding</keyword>
<evidence type="ECO:0000256" key="2">
    <source>
        <dbReference type="ARBA" id="ARBA00022555"/>
    </source>
</evidence>
<comment type="caution">
    <text evidence="11">The sequence shown here is derived from an EMBL/GenBank/DDBJ whole genome shotgun (WGS) entry which is preliminary data.</text>
</comment>
<name>A0A6A5DBN3_SCHHA</name>
<reference evidence="11" key="3">
    <citation type="submission" date="2021-06" db="EMBL/GenBank/DDBJ databases">
        <title>Chromosome-level genome assembly for S. haematobium.</title>
        <authorList>
            <person name="Stroehlein A.J."/>
        </authorList>
    </citation>
    <scope>NUCLEOTIDE SEQUENCE</scope>
</reference>
<feature type="active site" evidence="9">
    <location>
        <position position="579"/>
    </location>
</feature>
<sequence>MNATPSLTHWILEEVLFESVKVEVFGLSSRLVRDYNWIMIGAFDRTGEFRACTQSLHDRLLSGRLRLKPPHPKYLHSVDNTYTANLIAKSKQMSEELKMTVSKMTKLRILFQEPSHSSPEALSKLIEVIQYDIMDLNKTKLQLKASVSEVKEHSTAGVQHLKHIDLIVIGLEYHLSFLVSEFRVVLEEHKTSLSVDSRKSDANIQMNNDLNPLTEYASHSRIMKTNEPSPINPTSDNSIPNTHPINDQLQGNKKQQCSSNPSNPTMSLLTPVSHSHSTSSVPSVMPISKLNGTPIVNRSEVYNSFQAEKTSRTPEQLQIFASNPHVSLIDQEVRQRDAAIRRVESTIVQLGEIYQQFSTLVQEQNDLVLRIDSQTDNVEMNISGAHAQLLVFMRRISAQRGLLIKVFITLILCFVMSECAMVLDSVDSCEKCRTDKNIRLPSKRHYRQRAHCNPWSDHTLDYPLKPELMDWEKLFGGDPASSLSVNNNSFDPIVRFLDVGCGYGGLLFNLSTFYPFTRSVGLEIRLKVCDFVQEKIKALRAKHSGQYNNIACIRTNAMKFLPNFFHKEQLHKIFFLYPDPHFKRVKHKWRIISPTLLDIYAYLLTPGGKIYSTTDVPDLGKWIVDCLCAHPLFRPVCHVHLSPAVEKIQGANELLKISTYPDIFEENSHFVKDSESFQILKESDPVLKLLEQGCTEEAHKACREGRETFLIVYERISNP</sequence>
<evidence type="ECO:0000256" key="5">
    <source>
        <dbReference type="ARBA" id="ARBA00022691"/>
    </source>
</evidence>
<dbReference type="Proteomes" id="UP000471633">
    <property type="component" value="Unassembled WGS sequence"/>
</dbReference>
<comment type="pathway">
    <text evidence="9">tRNA modification; N(7)-methylguanine-tRNA biosynthesis.</text>
</comment>
<dbReference type="Gene3D" id="1.20.58.70">
    <property type="match status" value="1"/>
</dbReference>
<dbReference type="SUPFAM" id="SSF53335">
    <property type="entry name" value="S-adenosyl-L-methionine-dependent methyltransferases"/>
    <property type="match status" value="1"/>
</dbReference>
<dbReference type="GO" id="GO:0016020">
    <property type="term" value="C:membrane"/>
    <property type="evidence" value="ECO:0007669"/>
    <property type="project" value="InterPro"/>
</dbReference>
<dbReference type="AlphaFoldDB" id="A0A6A5DBN3"/>
<gene>
    <name evidence="11" type="primary">STX5_1</name>
    <name evidence="11" type="ORF">MS3_00004241</name>
</gene>
<dbReference type="SUPFAM" id="SSF47661">
    <property type="entry name" value="t-snare proteins"/>
    <property type="match status" value="1"/>
</dbReference>
<keyword evidence="7 9" id="KW-0694">RNA-binding</keyword>
<dbReference type="Gene3D" id="3.40.50.150">
    <property type="entry name" value="Vaccinia Virus protein VP39"/>
    <property type="match status" value="1"/>
</dbReference>
<comment type="similarity">
    <text evidence="9">Belongs to the class I-like SAM-binding methyltransferase superfamily. TrmB family.</text>
</comment>
<dbReference type="GO" id="GO:0005634">
    <property type="term" value="C:nucleus"/>
    <property type="evidence" value="ECO:0007669"/>
    <property type="project" value="UniProtKB-SubCell"/>
</dbReference>
<reference evidence="11" key="4">
    <citation type="journal article" date="2022" name="PLoS Pathog.">
        <title>Chromosome-level genome of Schistosoma haematobium underpins genome-wide explorations of molecular variation.</title>
        <authorList>
            <person name="Stroehlein A.J."/>
            <person name="Korhonen P.K."/>
            <person name="Lee V.V."/>
            <person name="Ralph S.A."/>
            <person name="Mentink-Kane M."/>
            <person name="You H."/>
            <person name="McManus D.P."/>
            <person name="Tchuente L.T."/>
            <person name="Stothard J.R."/>
            <person name="Kaur P."/>
            <person name="Dudchenko O."/>
            <person name="Aiden E.L."/>
            <person name="Yang B."/>
            <person name="Yang H."/>
            <person name="Emery A.M."/>
            <person name="Webster B.L."/>
            <person name="Brindley P.J."/>
            <person name="Rollinson D."/>
            <person name="Chang B.C.H."/>
            <person name="Gasser R.B."/>
            <person name="Young N.D."/>
        </authorList>
    </citation>
    <scope>NUCLEOTIDE SEQUENCE</scope>
</reference>
<feature type="region of interest" description="Disordered" evidence="10">
    <location>
        <begin position="224"/>
        <end position="285"/>
    </location>
</feature>
<dbReference type="InterPro" id="IPR025763">
    <property type="entry name" value="Trm8_euk"/>
</dbReference>
<dbReference type="CTD" id="24595306"/>